<dbReference type="Proteomes" id="UP000828390">
    <property type="component" value="Unassembled WGS sequence"/>
</dbReference>
<evidence type="ECO:0000256" key="3">
    <source>
        <dbReference type="ARBA" id="ARBA00022833"/>
    </source>
</evidence>
<evidence type="ECO:0000256" key="4">
    <source>
        <dbReference type="PROSITE-ProRule" id="PRU00175"/>
    </source>
</evidence>
<evidence type="ECO:0000313" key="7">
    <source>
        <dbReference type="Proteomes" id="UP000828390"/>
    </source>
</evidence>
<reference evidence="6" key="2">
    <citation type="submission" date="2020-11" db="EMBL/GenBank/DDBJ databases">
        <authorList>
            <person name="McCartney M.A."/>
            <person name="Auch B."/>
            <person name="Kono T."/>
            <person name="Mallez S."/>
            <person name="Becker A."/>
            <person name="Gohl D.M."/>
            <person name="Silverstein K.A.T."/>
            <person name="Koren S."/>
            <person name="Bechman K.B."/>
            <person name="Herman A."/>
            <person name="Abrahante J.E."/>
            <person name="Garbe J."/>
        </authorList>
    </citation>
    <scope>NUCLEOTIDE SEQUENCE</scope>
    <source>
        <strain evidence="6">Duluth1</strain>
        <tissue evidence="6">Whole animal</tissue>
    </source>
</reference>
<feature type="domain" description="RING-type" evidence="5">
    <location>
        <begin position="60"/>
        <end position="95"/>
    </location>
</feature>
<name>A0A9D4CRP2_DREPO</name>
<dbReference type="FunFam" id="1.10.1170.10:FF:000002">
    <property type="entry name" value="Baculoviral IAP repeat containing 7"/>
    <property type="match status" value="1"/>
</dbReference>
<accession>A0A9D4CRP2</accession>
<evidence type="ECO:0000313" key="6">
    <source>
        <dbReference type="EMBL" id="KAH3729020.1"/>
    </source>
</evidence>
<dbReference type="PROSITE" id="PS50089">
    <property type="entry name" value="ZF_RING_2"/>
    <property type="match status" value="1"/>
</dbReference>
<dbReference type="SMART" id="SM00184">
    <property type="entry name" value="RING"/>
    <property type="match status" value="1"/>
</dbReference>
<dbReference type="InterPro" id="IPR013083">
    <property type="entry name" value="Znf_RING/FYVE/PHD"/>
</dbReference>
<sequence>MGFTIEAFDNAVHRLRQNGITFPNIEDIVNKIAQFEKEGIEAAPTDVYKENKRLKGMLICRICKINNSNALFLPCAHHVMCFNCAHDVRKCPLCQRDVNDIVRTFMG</sequence>
<evidence type="ECO:0000256" key="1">
    <source>
        <dbReference type="ARBA" id="ARBA00022723"/>
    </source>
</evidence>
<keyword evidence="1" id="KW-0479">Metal-binding</keyword>
<keyword evidence="2 4" id="KW-0863">Zinc-finger</keyword>
<organism evidence="6 7">
    <name type="scientific">Dreissena polymorpha</name>
    <name type="common">Zebra mussel</name>
    <name type="synonym">Mytilus polymorpha</name>
    <dbReference type="NCBI Taxonomy" id="45954"/>
    <lineage>
        <taxon>Eukaryota</taxon>
        <taxon>Metazoa</taxon>
        <taxon>Spiralia</taxon>
        <taxon>Lophotrochozoa</taxon>
        <taxon>Mollusca</taxon>
        <taxon>Bivalvia</taxon>
        <taxon>Autobranchia</taxon>
        <taxon>Heteroconchia</taxon>
        <taxon>Euheterodonta</taxon>
        <taxon>Imparidentia</taxon>
        <taxon>Neoheterodontei</taxon>
        <taxon>Myida</taxon>
        <taxon>Dreissenoidea</taxon>
        <taxon>Dreissenidae</taxon>
        <taxon>Dreissena</taxon>
    </lineage>
</organism>
<dbReference type="Pfam" id="PF13920">
    <property type="entry name" value="zf-C3HC4_3"/>
    <property type="match status" value="1"/>
</dbReference>
<gene>
    <name evidence="6" type="ORF">DPMN_054983</name>
</gene>
<evidence type="ECO:0000256" key="2">
    <source>
        <dbReference type="ARBA" id="ARBA00022771"/>
    </source>
</evidence>
<dbReference type="SUPFAM" id="SSF57850">
    <property type="entry name" value="RING/U-box"/>
    <property type="match status" value="1"/>
</dbReference>
<proteinExistence type="predicted"/>
<dbReference type="EMBL" id="JAIWYP010000012">
    <property type="protein sequence ID" value="KAH3729020.1"/>
    <property type="molecule type" value="Genomic_DNA"/>
</dbReference>
<reference evidence="6" key="1">
    <citation type="journal article" date="2019" name="bioRxiv">
        <title>The Genome of the Zebra Mussel, Dreissena polymorpha: A Resource for Invasive Species Research.</title>
        <authorList>
            <person name="McCartney M.A."/>
            <person name="Auch B."/>
            <person name="Kono T."/>
            <person name="Mallez S."/>
            <person name="Zhang Y."/>
            <person name="Obille A."/>
            <person name="Becker A."/>
            <person name="Abrahante J.E."/>
            <person name="Garbe J."/>
            <person name="Badalamenti J.P."/>
            <person name="Herman A."/>
            <person name="Mangelson H."/>
            <person name="Liachko I."/>
            <person name="Sullivan S."/>
            <person name="Sone E.D."/>
            <person name="Koren S."/>
            <person name="Silverstein K.A.T."/>
            <person name="Beckman K.B."/>
            <person name="Gohl D.M."/>
        </authorList>
    </citation>
    <scope>NUCLEOTIDE SEQUENCE</scope>
    <source>
        <strain evidence="6">Duluth1</strain>
        <tissue evidence="6">Whole animal</tissue>
    </source>
</reference>
<protein>
    <recommendedName>
        <fullName evidence="5">RING-type domain-containing protein</fullName>
    </recommendedName>
</protein>
<dbReference type="Gene3D" id="3.30.40.10">
    <property type="entry name" value="Zinc/RING finger domain, C3HC4 (zinc finger)"/>
    <property type="match status" value="1"/>
</dbReference>
<comment type="caution">
    <text evidence="6">The sequence shown here is derived from an EMBL/GenBank/DDBJ whole genome shotgun (WGS) entry which is preliminary data.</text>
</comment>
<keyword evidence="3" id="KW-0862">Zinc</keyword>
<dbReference type="InterPro" id="IPR001841">
    <property type="entry name" value="Znf_RING"/>
</dbReference>
<evidence type="ECO:0000259" key="5">
    <source>
        <dbReference type="PROSITE" id="PS50089"/>
    </source>
</evidence>
<dbReference type="AlphaFoldDB" id="A0A9D4CRP2"/>
<dbReference type="GO" id="GO:0008270">
    <property type="term" value="F:zinc ion binding"/>
    <property type="evidence" value="ECO:0007669"/>
    <property type="project" value="UniProtKB-KW"/>
</dbReference>
<keyword evidence="7" id="KW-1185">Reference proteome</keyword>